<dbReference type="PANTHER" id="PTHR23291">
    <property type="entry name" value="BAX INHIBITOR-RELATED"/>
    <property type="match status" value="1"/>
</dbReference>
<organism evidence="7">
    <name type="scientific">Echinococcus granulosus</name>
    <name type="common">Hydatid tapeworm</name>
    <dbReference type="NCBI Taxonomy" id="6210"/>
    <lineage>
        <taxon>Eukaryota</taxon>
        <taxon>Metazoa</taxon>
        <taxon>Spiralia</taxon>
        <taxon>Lophotrochozoa</taxon>
        <taxon>Platyhelminthes</taxon>
        <taxon>Cestoda</taxon>
        <taxon>Eucestoda</taxon>
        <taxon>Cyclophyllidea</taxon>
        <taxon>Taeniidae</taxon>
        <taxon>Echinococcus</taxon>
        <taxon>Echinococcus granulosus group</taxon>
    </lineage>
</organism>
<evidence type="ECO:0000313" key="8">
    <source>
        <dbReference type="Proteomes" id="UP000492820"/>
    </source>
</evidence>
<dbReference type="PANTHER" id="PTHR23291:SF127">
    <property type="entry name" value="PROTEIN LIFEGUARD 1-LIKE"/>
    <property type="match status" value="1"/>
</dbReference>
<feature type="transmembrane region" description="Helical" evidence="5">
    <location>
        <begin position="102"/>
        <end position="123"/>
    </location>
</feature>
<feature type="transmembrane region" description="Helical" evidence="5">
    <location>
        <begin position="161"/>
        <end position="180"/>
    </location>
</feature>
<feature type="compositionally biased region" description="Low complexity" evidence="6">
    <location>
        <begin position="34"/>
        <end position="44"/>
    </location>
</feature>
<comment type="subcellular location">
    <subcellularLocation>
        <location evidence="1">Membrane</location>
        <topology evidence="1">Multi-pass membrane protein</topology>
    </subcellularLocation>
</comment>
<evidence type="ECO:0000256" key="1">
    <source>
        <dbReference type="ARBA" id="ARBA00004141"/>
    </source>
</evidence>
<keyword evidence="4 5" id="KW-0472">Membrane</keyword>
<evidence type="ECO:0000256" key="2">
    <source>
        <dbReference type="ARBA" id="ARBA00022692"/>
    </source>
</evidence>
<dbReference type="EMBL" id="LK028577">
    <property type="protein sequence ID" value="CDS17706.1"/>
    <property type="molecule type" value="Genomic_DNA"/>
</dbReference>
<feature type="compositionally biased region" description="Pro residues" evidence="6">
    <location>
        <begin position="49"/>
        <end position="60"/>
    </location>
</feature>
<evidence type="ECO:0000256" key="4">
    <source>
        <dbReference type="ARBA" id="ARBA00023136"/>
    </source>
</evidence>
<gene>
    <name evidence="7" type="ORF">EgrG_001047100</name>
</gene>
<dbReference type="GO" id="GO:0016020">
    <property type="term" value="C:membrane"/>
    <property type="evidence" value="ECO:0007669"/>
    <property type="project" value="UniProtKB-SubCell"/>
</dbReference>
<feature type="transmembrane region" description="Helical" evidence="5">
    <location>
        <begin position="289"/>
        <end position="311"/>
    </location>
</feature>
<evidence type="ECO:0000313" key="7">
    <source>
        <dbReference type="EMBL" id="CDS17706.1"/>
    </source>
</evidence>
<dbReference type="Proteomes" id="UP000492820">
    <property type="component" value="Unassembled WGS sequence"/>
</dbReference>
<evidence type="ECO:0000256" key="5">
    <source>
        <dbReference type="RuleBase" id="RU004379"/>
    </source>
</evidence>
<evidence type="ECO:0000256" key="6">
    <source>
        <dbReference type="SAM" id="MobiDB-lite"/>
    </source>
</evidence>
<dbReference type="GO" id="GO:0005783">
    <property type="term" value="C:endoplasmic reticulum"/>
    <property type="evidence" value="ECO:0007669"/>
    <property type="project" value="TreeGrafter"/>
</dbReference>
<dbReference type="CDD" id="cd10428">
    <property type="entry name" value="LFG_like"/>
    <property type="match status" value="1"/>
</dbReference>
<reference evidence="7" key="2">
    <citation type="submission" date="2014-06" db="EMBL/GenBank/DDBJ databases">
        <authorList>
            <person name="Aslett M."/>
        </authorList>
    </citation>
    <scope>NUCLEOTIDE SEQUENCE</scope>
</reference>
<keyword evidence="3 5" id="KW-1133">Transmembrane helix</keyword>
<keyword evidence="2 5" id="KW-0812">Transmembrane</keyword>
<dbReference type="AlphaFoldDB" id="A0A068WGY8"/>
<dbReference type="GO" id="GO:2001234">
    <property type="term" value="P:negative regulation of apoptotic signaling pathway"/>
    <property type="evidence" value="ECO:0007669"/>
    <property type="project" value="TreeGrafter"/>
</dbReference>
<accession>A0A068WGY8</accession>
<dbReference type="Pfam" id="PF01027">
    <property type="entry name" value="Bax1-I"/>
    <property type="match status" value="1"/>
</dbReference>
<feature type="transmembrane region" description="Helical" evidence="5">
    <location>
        <begin position="186"/>
        <end position="210"/>
    </location>
</feature>
<dbReference type="GO" id="GO:0005794">
    <property type="term" value="C:Golgi apparatus"/>
    <property type="evidence" value="ECO:0007669"/>
    <property type="project" value="TreeGrafter"/>
</dbReference>
<evidence type="ECO:0000256" key="3">
    <source>
        <dbReference type="ARBA" id="ARBA00022989"/>
    </source>
</evidence>
<reference evidence="9" key="3">
    <citation type="submission" date="2020-10" db="UniProtKB">
        <authorList>
            <consortium name="WormBaseParasite"/>
        </authorList>
    </citation>
    <scope>IDENTIFICATION</scope>
</reference>
<dbReference type="OrthoDB" id="7933078at2759"/>
<proteinExistence type="inferred from homology"/>
<comment type="similarity">
    <text evidence="5">Belongs to the BI1 family.</text>
</comment>
<feature type="transmembrane region" description="Helical" evidence="5">
    <location>
        <begin position="135"/>
        <end position="154"/>
    </location>
</feature>
<feature type="region of interest" description="Disordered" evidence="6">
    <location>
        <begin position="1"/>
        <end position="62"/>
    </location>
</feature>
<reference evidence="7 8" key="1">
    <citation type="journal article" date="2013" name="Nature">
        <title>The genomes of four tapeworm species reveal adaptations to parasitism.</title>
        <authorList>
            <person name="Tsai I.J."/>
            <person name="Zarowiecki M."/>
            <person name="Holroyd N."/>
            <person name="Garciarrubio A."/>
            <person name="Sanchez-Flores A."/>
            <person name="Brooks K.L."/>
            <person name="Tracey A."/>
            <person name="Bobes R.J."/>
            <person name="Fragoso G."/>
            <person name="Sciutto E."/>
            <person name="Aslett M."/>
            <person name="Beasley H."/>
            <person name="Bennett H.M."/>
            <person name="Cai J."/>
            <person name="Camicia F."/>
            <person name="Clark R."/>
            <person name="Cucher M."/>
            <person name="De Silva N."/>
            <person name="Day T.A."/>
            <person name="Deplazes P."/>
            <person name="Estrada K."/>
            <person name="Fernandez C."/>
            <person name="Holland P.W."/>
            <person name="Hou J."/>
            <person name="Hu S."/>
            <person name="Huckvale T."/>
            <person name="Hung S.S."/>
            <person name="Kamenetzky L."/>
            <person name="Keane J.A."/>
            <person name="Kiss F."/>
            <person name="Koziol U."/>
            <person name="Lambert O."/>
            <person name="Liu K."/>
            <person name="Luo X."/>
            <person name="Luo Y."/>
            <person name="Macchiaroli N."/>
            <person name="Nichol S."/>
            <person name="Paps J."/>
            <person name="Parkinson J."/>
            <person name="Pouchkina-Stantcheva N."/>
            <person name="Riddiford N."/>
            <person name="Rosenzvit M."/>
            <person name="Salinas G."/>
            <person name="Wasmuth J.D."/>
            <person name="Zamanian M."/>
            <person name="Zheng Y."/>
            <person name="Cai X."/>
            <person name="Soberon X."/>
            <person name="Olson P.D."/>
            <person name="Laclette J.P."/>
            <person name="Brehm K."/>
            <person name="Berriman M."/>
            <person name="Garciarrubio A."/>
            <person name="Bobes R.J."/>
            <person name="Fragoso G."/>
            <person name="Sanchez-Flores A."/>
            <person name="Estrada K."/>
            <person name="Cevallos M.A."/>
            <person name="Morett E."/>
            <person name="Gonzalez V."/>
            <person name="Portillo T."/>
            <person name="Ochoa-Leyva A."/>
            <person name="Jose M.V."/>
            <person name="Sciutto E."/>
            <person name="Landa A."/>
            <person name="Jimenez L."/>
            <person name="Valdes V."/>
            <person name="Carrero J.C."/>
            <person name="Larralde C."/>
            <person name="Morales-Montor J."/>
            <person name="Limon-Lason J."/>
            <person name="Soberon X."/>
            <person name="Laclette J.P."/>
        </authorList>
    </citation>
    <scope>NUCLEOTIDE SEQUENCE [LARGE SCALE GENOMIC DNA]</scope>
</reference>
<name>A0A068WGY8_ECHGR</name>
<sequence length="314" mass="34182">MSYPPPPAAPPYMPPSGQPQAYPAYPQQPPAYPPGYQQPGYPAPGYGGPSPPGYPVPPMHMPGNGTYTPTQGDFDGGNPTNNQFAASPFSDKTIRRRFVGKVYSILAVQLLVTAAIVAIFTLVPPIRYWVRRNTWFYYLAYAVFFATYIALACCGNVRRKFPGNFIALGVFTLALAYMAGTLSAMYTVSSVLVCLLITLGVCVSVSIAAICCPCDITKCQAVIAFLSILLFIFGIAVMITYFVAGYNQTLYAVYGGIAAVVFSIYLAFDTQMIMGGRKYELSPEEYIYGAMQLYCDVVNLFMIFLSLFGVVSSD</sequence>
<feature type="transmembrane region" description="Helical" evidence="5">
    <location>
        <begin position="250"/>
        <end position="268"/>
    </location>
</feature>
<dbReference type="InterPro" id="IPR006214">
    <property type="entry name" value="Bax_inhibitor_1-related"/>
</dbReference>
<feature type="transmembrane region" description="Helical" evidence="5">
    <location>
        <begin position="222"/>
        <end position="244"/>
    </location>
</feature>
<feature type="compositionally biased region" description="Pro residues" evidence="6">
    <location>
        <begin position="1"/>
        <end position="17"/>
    </location>
</feature>
<dbReference type="WBParaSite" id="EgrG_001047100">
    <property type="protein sequence ID" value="EgrG_001047100"/>
    <property type="gene ID" value="EgrG_001047100"/>
</dbReference>
<evidence type="ECO:0000313" key="9">
    <source>
        <dbReference type="WBParaSite" id="EgrG_001047100"/>
    </source>
</evidence>
<keyword evidence="7" id="KW-0675">Receptor</keyword>
<protein>
    <submittedName>
        <fullName evidence="7 9">NMDA receptor glutamate binding chain</fullName>
    </submittedName>
</protein>